<gene>
    <name evidence="6" type="ORF">MNBD_ACTINO02-191</name>
</gene>
<dbReference type="EC" id="6.1.1.17" evidence="6"/>
<dbReference type="EC" id="6.1.1.24" evidence="6"/>
<dbReference type="PANTHER" id="PTHR43311">
    <property type="entry name" value="GLUTAMATE--TRNA LIGASE"/>
    <property type="match status" value="1"/>
</dbReference>
<dbReference type="InterPro" id="IPR014729">
    <property type="entry name" value="Rossmann-like_a/b/a_fold"/>
</dbReference>
<keyword evidence="2" id="KW-0547">Nucleotide-binding</keyword>
<feature type="non-terminal residue" evidence="6">
    <location>
        <position position="72"/>
    </location>
</feature>
<dbReference type="AlphaFoldDB" id="A0A3B0SRP0"/>
<dbReference type="EMBL" id="UOEK01000446">
    <property type="protein sequence ID" value="VAW08168.1"/>
    <property type="molecule type" value="Genomic_DNA"/>
</dbReference>
<organism evidence="6">
    <name type="scientific">hydrothermal vent metagenome</name>
    <dbReference type="NCBI Taxonomy" id="652676"/>
    <lineage>
        <taxon>unclassified sequences</taxon>
        <taxon>metagenomes</taxon>
        <taxon>ecological metagenomes</taxon>
    </lineage>
</organism>
<dbReference type="GO" id="GO:0005829">
    <property type="term" value="C:cytosol"/>
    <property type="evidence" value="ECO:0007669"/>
    <property type="project" value="TreeGrafter"/>
</dbReference>
<keyword evidence="4 6" id="KW-0030">Aminoacyl-tRNA synthetase</keyword>
<dbReference type="InterPro" id="IPR001412">
    <property type="entry name" value="aa-tRNA-synth_I_CS"/>
</dbReference>
<dbReference type="InterPro" id="IPR049940">
    <property type="entry name" value="GluQ/Sye"/>
</dbReference>
<evidence type="ECO:0000313" key="6">
    <source>
        <dbReference type="EMBL" id="VAW08168.1"/>
    </source>
</evidence>
<dbReference type="InterPro" id="IPR000924">
    <property type="entry name" value="Glu/Gln-tRNA-synth"/>
</dbReference>
<dbReference type="PROSITE" id="PS00178">
    <property type="entry name" value="AA_TRNA_LIGASE_I"/>
    <property type="match status" value="1"/>
</dbReference>
<evidence type="ECO:0000256" key="3">
    <source>
        <dbReference type="ARBA" id="ARBA00022840"/>
    </source>
</evidence>
<dbReference type="SUPFAM" id="SSF52374">
    <property type="entry name" value="Nucleotidylyl transferase"/>
    <property type="match status" value="1"/>
</dbReference>
<dbReference type="PANTHER" id="PTHR43311:SF2">
    <property type="entry name" value="GLUTAMATE--TRNA LIGASE, MITOCHONDRIAL-RELATED"/>
    <property type="match status" value="1"/>
</dbReference>
<dbReference type="Gene3D" id="3.40.50.620">
    <property type="entry name" value="HUPs"/>
    <property type="match status" value="1"/>
</dbReference>
<proteinExistence type="predicted"/>
<keyword evidence="1 6" id="KW-0436">Ligase</keyword>
<accession>A0A3B0SRP0</accession>
<dbReference type="GO" id="GO:0006424">
    <property type="term" value="P:glutamyl-tRNA aminoacylation"/>
    <property type="evidence" value="ECO:0007669"/>
    <property type="project" value="TreeGrafter"/>
</dbReference>
<reference evidence="6" key="1">
    <citation type="submission" date="2018-06" db="EMBL/GenBank/DDBJ databases">
        <authorList>
            <person name="Zhirakovskaya E."/>
        </authorList>
    </citation>
    <scope>NUCLEOTIDE SEQUENCE</scope>
</reference>
<sequence length="72" mass="8181">MTVRVRIAPSPTGYLHVGTARAALYNYLFARHHNGVFILRSDDTDTERSTQEFADDIVAAMRWLGLDWDEGI</sequence>
<evidence type="ECO:0000256" key="2">
    <source>
        <dbReference type="ARBA" id="ARBA00022741"/>
    </source>
</evidence>
<dbReference type="Pfam" id="PF00749">
    <property type="entry name" value="tRNA-synt_1c"/>
    <property type="match status" value="1"/>
</dbReference>
<dbReference type="GO" id="GO:0004818">
    <property type="term" value="F:glutamate-tRNA ligase activity"/>
    <property type="evidence" value="ECO:0007669"/>
    <property type="project" value="UniProtKB-EC"/>
</dbReference>
<dbReference type="GO" id="GO:0005524">
    <property type="term" value="F:ATP binding"/>
    <property type="evidence" value="ECO:0007669"/>
    <property type="project" value="UniProtKB-KW"/>
</dbReference>
<dbReference type="InterPro" id="IPR020058">
    <property type="entry name" value="Glu/Gln-tRNA-synth_Ib_cat-dom"/>
</dbReference>
<dbReference type="GO" id="GO:0050561">
    <property type="term" value="F:glutamate-tRNA(Gln) ligase activity"/>
    <property type="evidence" value="ECO:0007669"/>
    <property type="project" value="UniProtKB-EC"/>
</dbReference>
<dbReference type="PRINTS" id="PR00987">
    <property type="entry name" value="TRNASYNTHGLU"/>
</dbReference>
<protein>
    <submittedName>
        <fullName evidence="6">Glutamyl-tRNA synthetase @ Glutamyl-tRNA(Gln) synthetase</fullName>
        <ecNumber evidence="6">6.1.1.17</ecNumber>
        <ecNumber evidence="6">6.1.1.24</ecNumber>
    </submittedName>
</protein>
<feature type="domain" description="Glutamyl/glutaminyl-tRNA synthetase class Ib catalytic" evidence="5">
    <location>
        <begin position="2"/>
        <end position="71"/>
    </location>
</feature>
<evidence type="ECO:0000256" key="4">
    <source>
        <dbReference type="ARBA" id="ARBA00023146"/>
    </source>
</evidence>
<keyword evidence="3" id="KW-0067">ATP-binding</keyword>
<name>A0A3B0SRP0_9ZZZZ</name>
<evidence type="ECO:0000259" key="5">
    <source>
        <dbReference type="Pfam" id="PF00749"/>
    </source>
</evidence>
<evidence type="ECO:0000256" key="1">
    <source>
        <dbReference type="ARBA" id="ARBA00022598"/>
    </source>
</evidence>